<feature type="domain" description="Reverse transcriptase" evidence="2">
    <location>
        <begin position="1"/>
        <end position="229"/>
    </location>
</feature>
<dbReference type="InterPro" id="IPR000477">
    <property type="entry name" value="RT_dom"/>
</dbReference>
<gene>
    <name evidence="3" type="ORF">ACAOBT_LOCUS38619</name>
</gene>
<dbReference type="PROSITE" id="PS50878">
    <property type="entry name" value="RT_POL"/>
    <property type="match status" value="1"/>
</dbReference>
<evidence type="ECO:0000313" key="4">
    <source>
        <dbReference type="Proteomes" id="UP001152888"/>
    </source>
</evidence>
<name>A0A9P0VVQ0_ACAOB</name>
<evidence type="ECO:0000256" key="1">
    <source>
        <dbReference type="SAM" id="MobiDB-lite"/>
    </source>
</evidence>
<evidence type="ECO:0000313" key="3">
    <source>
        <dbReference type="EMBL" id="CAH2021557.1"/>
    </source>
</evidence>
<dbReference type="AlphaFoldDB" id="A0A9P0VVQ0"/>
<dbReference type="InterPro" id="IPR043502">
    <property type="entry name" value="DNA/RNA_pol_sf"/>
</dbReference>
<dbReference type="GO" id="GO:0071897">
    <property type="term" value="P:DNA biosynthetic process"/>
    <property type="evidence" value="ECO:0007669"/>
    <property type="project" value="UniProtKB-ARBA"/>
</dbReference>
<protein>
    <recommendedName>
        <fullName evidence="2">Reverse transcriptase domain-containing protein</fullName>
    </recommendedName>
</protein>
<accession>A0A9P0VVQ0</accession>
<reference evidence="3" key="1">
    <citation type="submission" date="2022-03" db="EMBL/GenBank/DDBJ databases">
        <authorList>
            <person name="Sayadi A."/>
        </authorList>
    </citation>
    <scope>NUCLEOTIDE SEQUENCE</scope>
</reference>
<organism evidence="3 4">
    <name type="scientific">Acanthoscelides obtectus</name>
    <name type="common">Bean weevil</name>
    <name type="synonym">Bruchus obtectus</name>
    <dbReference type="NCBI Taxonomy" id="200917"/>
    <lineage>
        <taxon>Eukaryota</taxon>
        <taxon>Metazoa</taxon>
        <taxon>Ecdysozoa</taxon>
        <taxon>Arthropoda</taxon>
        <taxon>Hexapoda</taxon>
        <taxon>Insecta</taxon>
        <taxon>Pterygota</taxon>
        <taxon>Neoptera</taxon>
        <taxon>Endopterygota</taxon>
        <taxon>Coleoptera</taxon>
        <taxon>Polyphaga</taxon>
        <taxon>Cucujiformia</taxon>
        <taxon>Chrysomeloidea</taxon>
        <taxon>Chrysomelidae</taxon>
        <taxon>Bruchinae</taxon>
        <taxon>Bruchini</taxon>
        <taxon>Acanthoscelides</taxon>
    </lineage>
</organism>
<sequence length="312" mass="34532">MSRIYFGIIDSKLRAKARFSPRQKGFMNESGCFNNIHILNELLRHSKAKNGLVVTQLDVSKAFDTVPHQAIGHALRRKGFPEQVVRIVENAYEDVTTIIELIRRQSRYASSGGSSKPLLVKLETRPGYRIDTETQISSLAFADDLLLVAQTVPHAKDQLSSTEAYLSSLGMKIAANKCRTFRVNRTKDSWYLTDPGLELDSGEVIPVAGAGDHLVYLGCKLSPWVGVTTEGIRADLASTLSRVQRLKLKPHQKLSHSDAGYDTDKTDGPGATGSGEEFFTCRRQQRTPYYTAVRGTGDLRSRGWSGSPPHQP</sequence>
<keyword evidence="4" id="KW-1185">Reference proteome</keyword>
<dbReference type="Proteomes" id="UP001152888">
    <property type="component" value="Unassembled WGS sequence"/>
</dbReference>
<evidence type="ECO:0000259" key="2">
    <source>
        <dbReference type="PROSITE" id="PS50878"/>
    </source>
</evidence>
<dbReference type="OrthoDB" id="6779578at2759"/>
<dbReference type="Pfam" id="PF00078">
    <property type="entry name" value="RVT_1"/>
    <property type="match status" value="1"/>
</dbReference>
<dbReference type="EMBL" id="CAKOFQ010012503">
    <property type="protein sequence ID" value="CAH2021557.1"/>
    <property type="molecule type" value="Genomic_DNA"/>
</dbReference>
<comment type="caution">
    <text evidence="3">The sequence shown here is derived from an EMBL/GenBank/DDBJ whole genome shotgun (WGS) entry which is preliminary data.</text>
</comment>
<proteinExistence type="predicted"/>
<feature type="region of interest" description="Disordered" evidence="1">
    <location>
        <begin position="249"/>
        <end position="278"/>
    </location>
</feature>
<dbReference type="SUPFAM" id="SSF56672">
    <property type="entry name" value="DNA/RNA polymerases"/>
    <property type="match status" value="1"/>
</dbReference>
<dbReference type="PANTHER" id="PTHR19446">
    <property type="entry name" value="REVERSE TRANSCRIPTASES"/>
    <property type="match status" value="1"/>
</dbReference>